<keyword evidence="3" id="KW-1185">Reference proteome</keyword>
<dbReference type="STRING" id="1225564.AA309_11895"/>
<dbReference type="AlphaFoldDB" id="A0A0H1RD01"/>
<name>A0A0H1RD01_9HYPH</name>
<proteinExistence type="predicted"/>
<comment type="caution">
    <text evidence="2">The sequence shown here is derived from an EMBL/GenBank/DDBJ whole genome shotgun (WGS) entry which is preliminary data.</text>
</comment>
<feature type="region of interest" description="Disordered" evidence="1">
    <location>
        <begin position="1"/>
        <end position="24"/>
    </location>
</feature>
<reference evidence="2 3" key="1">
    <citation type="submission" date="2015-05" db="EMBL/GenBank/DDBJ databases">
        <title>Draft genome sequence of Microvirga vignae strain BR3299, a novel nitrogen fixing bacteria isolated from Brazil semi-aired region.</title>
        <authorList>
            <person name="Zilli J.E."/>
            <person name="Passos S.R."/>
            <person name="Leite J."/>
            <person name="Baldani J.I."/>
            <person name="Xavier G.R."/>
            <person name="Rumjaneck N.G."/>
            <person name="Simoes-Araujo J.L."/>
        </authorList>
    </citation>
    <scope>NUCLEOTIDE SEQUENCE [LARGE SCALE GENOMIC DNA]</scope>
    <source>
        <strain evidence="2 3">BR3299</strain>
    </source>
</reference>
<gene>
    <name evidence="2" type="ORF">AA309_11895</name>
</gene>
<evidence type="ECO:0000313" key="2">
    <source>
        <dbReference type="EMBL" id="KLK92939.1"/>
    </source>
</evidence>
<evidence type="ECO:0000256" key="1">
    <source>
        <dbReference type="SAM" id="MobiDB-lite"/>
    </source>
</evidence>
<evidence type="ECO:0000313" key="3">
    <source>
        <dbReference type="Proteomes" id="UP000035489"/>
    </source>
</evidence>
<organism evidence="2 3">
    <name type="scientific">Microvirga vignae</name>
    <dbReference type="NCBI Taxonomy" id="1225564"/>
    <lineage>
        <taxon>Bacteria</taxon>
        <taxon>Pseudomonadati</taxon>
        <taxon>Pseudomonadota</taxon>
        <taxon>Alphaproteobacteria</taxon>
        <taxon>Hyphomicrobiales</taxon>
        <taxon>Methylobacteriaceae</taxon>
        <taxon>Microvirga</taxon>
    </lineage>
</organism>
<dbReference type="PATRIC" id="fig|1225564.3.peg.3079"/>
<sequence>MIRPRDGDGLAHRADPKGHVSEKGTRFSALHDALLQKESIDPKSGIPFGSDALVSMTITSVHDDHLRQTCRSKSSTRIVILRTETELRLIQLVYCMVRTTSPSHQWLERGAHSRKGG</sequence>
<protein>
    <submittedName>
        <fullName evidence="2">Uncharacterized protein</fullName>
    </submittedName>
</protein>
<dbReference type="Proteomes" id="UP000035489">
    <property type="component" value="Unassembled WGS sequence"/>
</dbReference>
<accession>A0A0H1RD01</accession>
<dbReference type="EMBL" id="LCYG01000028">
    <property type="protein sequence ID" value="KLK92939.1"/>
    <property type="molecule type" value="Genomic_DNA"/>
</dbReference>